<dbReference type="FunFam" id="3.40.50.300:FF:002884">
    <property type="entry name" value="ATP-dependent DNA helicase"/>
    <property type="match status" value="1"/>
</dbReference>
<accession>A0A5J4TL97</accession>
<evidence type="ECO:0000256" key="4">
    <source>
        <dbReference type="ARBA" id="ARBA00022840"/>
    </source>
</evidence>
<sequence length="189" mass="21306">MEGEAKCYESVDTLITNCDEERFRFTDEYLDSITPSGVPPHRLTLKTGAIVMLLRNIDVKEGLCNGTRLAVINSNNHVLQLEGITGELKGKRFFLPRMDMQPNNSKMLFKMTRRQFPVRLSFAMTINKSQGQSFERVGVLLNHQVFSHGQLYVAFSRCRSSDGLKVYSLNSAGVKCAKAKNIVLKSIIQ</sequence>
<reference evidence="7 8" key="1">
    <citation type="submission" date="2019-03" db="EMBL/GenBank/DDBJ databases">
        <title>Single cell metagenomics reveals metabolic interactions within the superorganism composed of flagellate Streblomastix strix and complex community of Bacteroidetes bacteria on its surface.</title>
        <authorList>
            <person name="Treitli S.C."/>
            <person name="Kolisko M."/>
            <person name="Husnik F."/>
            <person name="Keeling P."/>
            <person name="Hampl V."/>
        </authorList>
    </citation>
    <scope>NUCLEOTIDE SEQUENCE [LARGE SCALE GENOMIC DNA]</scope>
    <source>
        <strain evidence="7">ST1C</strain>
    </source>
</reference>
<dbReference type="EMBL" id="SNRW01028641">
    <property type="protein sequence ID" value="KAA6359276.1"/>
    <property type="molecule type" value="Genomic_DNA"/>
</dbReference>
<proteinExistence type="predicted"/>
<dbReference type="CDD" id="cd18809">
    <property type="entry name" value="SF1_C_RecD"/>
    <property type="match status" value="1"/>
</dbReference>
<gene>
    <name evidence="7" type="ORF">EZS28_045198</name>
</gene>
<feature type="domain" description="DNA helicase Pif1-like 2B" evidence="6">
    <location>
        <begin position="28"/>
        <end position="73"/>
    </location>
</feature>
<keyword evidence="3" id="KW-0347">Helicase</keyword>
<dbReference type="AlphaFoldDB" id="A0A5J4TL97"/>
<evidence type="ECO:0000313" key="7">
    <source>
        <dbReference type="EMBL" id="KAA6359276.1"/>
    </source>
</evidence>
<evidence type="ECO:0000256" key="3">
    <source>
        <dbReference type="ARBA" id="ARBA00022806"/>
    </source>
</evidence>
<dbReference type="InterPro" id="IPR049163">
    <property type="entry name" value="Pif1-like_2B_dom"/>
</dbReference>
<keyword evidence="2" id="KW-0378">Hydrolase</keyword>
<keyword evidence="1" id="KW-0547">Nucleotide-binding</keyword>
<evidence type="ECO:0000256" key="2">
    <source>
        <dbReference type="ARBA" id="ARBA00022801"/>
    </source>
</evidence>
<comment type="caution">
    <text evidence="7">The sequence shown here is derived from an EMBL/GenBank/DDBJ whole genome shotgun (WGS) entry which is preliminary data.</text>
</comment>
<dbReference type="PANTHER" id="PTHR23274">
    <property type="entry name" value="DNA HELICASE-RELATED"/>
    <property type="match status" value="1"/>
</dbReference>
<dbReference type="OrthoDB" id="1930718at2759"/>
<dbReference type="SUPFAM" id="SSF52540">
    <property type="entry name" value="P-loop containing nucleoside triphosphate hydrolases"/>
    <property type="match status" value="1"/>
</dbReference>
<name>A0A5J4TL97_9EUKA</name>
<evidence type="ECO:0000259" key="5">
    <source>
        <dbReference type="Pfam" id="PF02689"/>
    </source>
</evidence>
<keyword evidence="4" id="KW-0067">ATP-binding</keyword>
<dbReference type="Pfam" id="PF21530">
    <property type="entry name" value="Pif1_2B_dom"/>
    <property type="match status" value="1"/>
</dbReference>
<evidence type="ECO:0000313" key="8">
    <source>
        <dbReference type="Proteomes" id="UP000324800"/>
    </source>
</evidence>
<dbReference type="Gene3D" id="3.40.50.300">
    <property type="entry name" value="P-loop containing nucleotide triphosphate hydrolases"/>
    <property type="match status" value="1"/>
</dbReference>
<dbReference type="InterPro" id="IPR027417">
    <property type="entry name" value="P-loop_NTPase"/>
</dbReference>
<dbReference type="GO" id="GO:0005657">
    <property type="term" value="C:replication fork"/>
    <property type="evidence" value="ECO:0007669"/>
    <property type="project" value="TreeGrafter"/>
</dbReference>
<protein>
    <submittedName>
        <fullName evidence="7">Uncharacterized protein</fullName>
    </submittedName>
</protein>
<dbReference type="GO" id="GO:0004386">
    <property type="term" value="F:helicase activity"/>
    <property type="evidence" value="ECO:0007669"/>
    <property type="project" value="UniProtKB-KW"/>
</dbReference>
<dbReference type="GO" id="GO:0006260">
    <property type="term" value="P:DNA replication"/>
    <property type="evidence" value="ECO:0007669"/>
    <property type="project" value="TreeGrafter"/>
</dbReference>
<organism evidence="7 8">
    <name type="scientific">Streblomastix strix</name>
    <dbReference type="NCBI Taxonomy" id="222440"/>
    <lineage>
        <taxon>Eukaryota</taxon>
        <taxon>Metamonada</taxon>
        <taxon>Preaxostyla</taxon>
        <taxon>Oxymonadida</taxon>
        <taxon>Streblomastigidae</taxon>
        <taxon>Streblomastix</taxon>
    </lineage>
</organism>
<dbReference type="Proteomes" id="UP000324800">
    <property type="component" value="Unassembled WGS sequence"/>
</dbReference>
<dbReference type="GO" id="GO:0005524">
    <property type="term" value="F:ATP binding"/>
    <property type="evidence" value="ECO:0007669"/>
    <property type="project" value="UniProtKB-KW"/>
</dbReference>
<evidence type="ECO:0000256" key="1">
    <source>
        <dbReference type="ARBA" id="ARBA00022741"/>
    </source>
</evidence>
<feature type="domain" description="DNA replication helicase" evidence="5">
    <location>
        <begin position="113"/>
        <end position="166"/>
    </location>
</feature>
<evidence type="ECO:0000259" key="6">
    <source>
        <dbReference type="Pfam" id="PF21530"/>
    </source>
</evidence>
<dbReference type="Pfam" id="PF02689">
    <property type="entry name" value="Herpes_Helicase"/>
    <property type="match status" value="1"/>
</dbReference>
<dbReference type="InterPro" id="IPR003840">
    <property type="entry name" value="DNA_helicase_dom"/>
</dbReference>
<dbReference type="GO" id="GO:0016787">
    <property type="term" value="F:hydrolase activity"/>
    <property type="evidence" value="ECO:0007669"/>
    <property type="project" value="UniProtKB-KW"/>
</dbReference>
<dbReference type="PANTHER" id="PTHR23274:SF48">
    <property type="entry name" value="ATP-DEPENDENT DNA HELICASE"/>
    <property type="match status" value="1"/>
</dbReference>